<gene>
    <name evidence="4" type="ORF">EK417_14980</name>
</gene>
<dbReference type="SUPFAM" id="SSF49785">
    <property type="entry name" value="Galactose-binding domain-like"/>
    <property type="match status" value="2"/>
</dbReference>
<proteinExistence type="predicted"/>
<evidence type="ECO:0000259" key="3">
    <source>
        <dbReference type="PROSITE" id="PS51723"/>
    </source>
</evidence>
<sequence length="1030" mass="114363">MKAKFYTLIMLCMLFSLSKAQYQITAYKVTSLQPSEPGSEVENCIDDNDATTYHSLWNANGIPDQLDFYFVDVQSINKLEYIPRATETNGIWTKVDVYYSTQDNPTTFIQKKSQVVWAENNKKKTIDLSSSPIPKPYIIRLYITEGGGNFSSCAEMKFYSSQQPPVYSIDDCKPPIGGLSAVTNNVKVPVIAAGSFASSKETKKGNNSLKMSFDGDTSTFYHSEWEPTSNVFPITLNYHFNGTKPIGYLRYIPRQDGQNNGFFGKVSILYNTISNTTYIPLMNYDFGMTGAITDVHFPSTITPANIKIVVQNGLNNFASCAEMAFYPKKVLPYGDIFADNIYSELKPGVTQEIIDGITNPFYKALAQCLFSKTYNKKYRVKSYEVYPTLKTTRNALKTDAYDSFENMTGIVFKANTKIVLFMDSAPGPVFLKVHNFANEGKFTEKSYPLKAGLNIIESETGGLGYISYYNDNSALPPVKINIVTGTLNGYFDSAATITAAEWKTLLLNNASHKLDIRGQYIHLVFDKSALRTYVPDNPAEFINAYDNIIRQQRILMGLFKYGKSPKNRQFAYTESKGGWFQYNPGAHFDLTWGPASCTSVSNMDYWGVGHELGHVNQIRPNLSWIGLSEVTNNIYSAWNEYTMSKGVPRLEREPFKTTDSGAELEGGKANKSVNYTLIGKKNVLRTIAENIEDYNFLIFRPFWQLELYYQVAGAARGGLALTDEEHPSPASGVDYAHWYGNVAEKSRNTDAANLTNGQLSMEFVKNTCDAVQEDLTDFFTDAGFLRPVNININDYGVQNITVTQNMIDATIAAVKAKNYPKPISPVMNYINAHNVKVFRDKLPLSGTTGNGVTLLNTATGPQLKVDQANVWKNVVAYEVYDTHGALARISLAGIGDTTNHTTIIEYPTGSAKVYAVGYNGSKILVYPKISAASKAKTSAAPEVNKVSKLMIYPNPAKSSDAVKLELADSKGKYTMSVYSLSGSLVLQSEGDIKTLNDNINNSLGTFNSGIYLVSVKDEKGQVYKTRLIKN</sequence>
<dbReference type="Pfam" id="PF18962">
    <property type="entry name" value="Por_Secre_tail"/>
    <property type="match status" value="1"/>
</dbReference>
<name>A0ABY2R4Z0_9FLAO</name>
<dbReference type="Proteomes" id="UP000306038">
    <property type="component" value="Unassembled WGS sequence"/>
</dbReference>
<dbReference type="Gene3D" id="3.40.390.80">
    <property type="entry name" value="Peptidase M60, enhancin-like domain 2"/>
    <property type="match status" value="1"/>
</dbReference>
<evidence type="ECO:0000313" key="4">
    <source>
        <dbReference type="EMBL" id="THV57724.1"/>
    </source>
</evidence>
<dbReference type="EMBL" id="SDLV01000030">
    <property type="protein sequence ID" value="THV57724.1"/>
    <property type="molecule type" value="Genomic_DNA"/>
</dbReference>
<dbReference type="SMART" id="SM01276">
    <property type="entry name" value="M60-like"/>
    <property type="match status" value="1"/>
</dbReference>
<feature type="domain" description="Peptidase M60" evidence="3">
    <location>
        <begin position="403"/>
        <end position="710"/>
    </location>
</feature>
<dbReference type="InterPro" id="IPR008979">
    <property type="entry name" value="Galactose-bd-like_sf"/>
</dbReference>
<accession>A0ABY2R4Z0</accession>
<keyword evidence="1 2" id="KW-0732">Signal</keyword>
<keyword evidence="5" id="KW-1185">Reference proteome</keyword>
<dbReference type="InterPro" id="IPR026444">
    <property type="entry name" value="Secre_tail"/>
</dbReference>
<evidence type="ECO:0000256" key="2">
    <source>
        <dbReference type="SAM" id="SignalP"/>
    </source>
</evidence>
<organism evidence="4 5">
    <name type="scientific">Chryseobacterium candidae</name>
    <dbReference type="NCBI Taxonomy" id="1978493"/>
    <lineage>
        <taxon>Bacteria</taxon>
        <taxon>Pseudomonadati</taxon>
        <taxon>Bacteroidota</taxon>
        <taxon>Flavobacteriia</taxon>
        <taxon>Flavobacteriales</taxon>
        <taxon>Weeksellaceae</taxon>
        <taxon>Chryseobacterium group</taxon>
        <taxon>Chryseobacterium</taxon>
    </lineage>
</organism>
<dbReference type="InterPro" id="IPR000421">
    <property type="entry name" value="FA58C"/>
</dbReference>
<dbReference type="Pfam" id="PF13402">
    <property type="entry name" value="Peptidase_M60"/>
    <property type="match status" value="1"/>
</dbReference>
<dbReference type="InterPro" id="IPR042279">
    <property type="entry name" value="Pep_M60_3"/>
</dbReference>
<reference evidence="4 5" key="1">
    <citation type="submission" date="2019-01" db="EMBL/GenBank/DDBJ databases">
        <authorList>
            <person name="B I."/>
            <person name="Ch S."/>
            <person name="Ch V.R."/>
        </authorList>
    </citation>
    <scope>NUCLEOTIDE SEQUENCE [LARGE SCALE GENOMIC DNA]</scope>
    <source>
        <strain evidence="4 5">JC507</strain>
    </source>
</reference>
<dbReference type="Gene3D" id="2.60.120.260">
    <property type="entry name" value="Galactose-binding domain-like"/>
    <property type="match status" value="2"/>
</dbReference>
<dbReference type="PROSITE" id="PS51723">
    <property type="entry name" value="PEPTIDASE_M60"/>
    <property type="match status" value="1"/>
</dbReference>
<dbReference type="Gene3D" id="1.10.390.30">
    <property type="entry name" value="Peptidase M60, enhancin-like domain 3"/>
    <property type="match status" value="1"/>
</dbReference>
<feature type="signal peptide" evidence="2">
    <location>
        <begin position="1"/>
        <end position="20"/>
    </location>
</feature>
<feature type="chain" id="PRO_5046406721" evidence="2">
    <location>
        <begin position="21"/>
        <end position="1030"/>
    </location>
</feature>
<comment type="caution">
    <text evidence="4">The sequence shown here is derived from an EMBL/GenBank/DDBJ whole genome shotgun (WGS) entry which is preliminary data.</text>
</comment>
<protein>
    <submittedName>
        <fullName evidence="4">T9SS type A sorting domain-containing protein</fullName>
    </submittedName>
</protein>
<evidence type="ECO:0000313" key="5">
    <source>
        <dbReference type="Proteomes" id="UP000306038"/>
    </source>
</evidence>
<dbReference type="Pfam" id="PF00754">
    <property type="entry name" value="F5_F8_type_C"/>
    <property type="match status" value="2"/>
</dbReference>
<dbReference type="Gene3D" id="2.60.120.1250">
    <property type="entry name" value="Peptidase M60, enhancin-like domain 1"/>
    <property type="match status" value="1"/>
</dbReference>
<evidence type="ECO:0000256" key="1">
    <source>
        <dbReference type="ARBA" id="ARBA00022729"/>
    </source>
</evidence>
<dbReference type="NCBIfam" id="TIGR04183">
    <property type="entry name" value="Por_Secre_tail"/>
    <property type="match status" value="1"/>
</dbReference>
<dbReference type="InterPro" id="IPR031161">
    <property type="entry name" value="Peptidase_M60_dom"/>
</dbReference>